<organism evidence="1 2">
    <name type="scientific">Aphis craccivora</name>
    <name type="common">Cowpea aphid</name>
    <dbReference type="NCBI Taxonomy" id="307492"/>
    <lineage>
        <taxon>Eukaryota</taxon>
        <taxon>Metazoa</taxon>
        <taxon>Ecdysozoa</taxon>
        <taxon>Arthropoda</taxon>
        <taxon>Hexapoda</taxon>
        <taxon>Insecta</taxon>
        <taxon>Pterygota</taxon>
        <taxon>Neoptera</taxon>
        <taxon>Paraneoptera</taxon>
        <taxon>Hemiptera</taxon>
        <taxon>Sternorrhyncha</taxon>
        <taxon>Aphidomorpha</taxon>
        <taxon>Aphidoidea</taxon>
        <taxon>Aphididae</taxon>
        <taxon>Aphidini</taxon>
        <taxon>Aphis</taxon>
        <taxon>Aphis</taxon>
    </lineage>
</organism>
<name>A0A6G0YTY8_APHCR</name>
<accession>A0A6G0YTY8</accession>
<comment type="caution">
    <text evidence="1">The sequence shown here is derived from an EMBL/GenBank/DDBJ whole genome shotgun (WGS) entry which is preliminary data.</text>
</comment>
<gene>
    <name evidence="1" type="ORF">FWK35_00011287</name>
</gene>
<evidence type="ECO:0000313" key="2">
    <source>
        <dbReference type="Proteomes" id="UP000478052"/>
    </source>
</evidence>
<proteinExistence type="predicted"/>
<dbReference type="Proteomes" id="UP000478052">
    <property type="component" value="Unassembled WGS sequence"/>
</dbReference>
<sequence length="149" mass="16245">MLSPYRWTWRALAVTASSSMAGMNRGGMNAPAACRPSLMMKLYVASAASTGSISTVHPYWRAAANTTLSNCCRCSCGFRRLSSRRFRCGASPMPSTMTEGGGSRWNSIDSESTVTSRSFSTRQAIIELAKHTTGPSTTNPLFNRNPYWL</sequence>
<protein>
    <submittedName>
        <fullName evidence="1">Uncharacterized protein</fullName>
    </submittedName>
</protein>
<reference evidence="1 2" key="1">
    <citation type="submission" date="2019-08" db="EMBL/GenBank/DDBJ databases">
        <title>Whole genome of Aphis craccivora.</title>
        <authorList>
            <person name="Voronova N.V."/>
            <person name="Shulinski R.S."/>
            <person name="Bandarenka Y.V."/>
            <person name="Zhorov D.G."/>
            <person name="Warner D."/>
        </authorList>
    </citation>
    <scope>NUCLEOTIDE SEQUENCE [LARGE SCALE GENOMIC DNA]</scope>
    <source>
        <strain evidence="1">180601</strain>
        <tissue evidence="1">Whole Body</tissue>
    </source>
</reference>
<dbReference type="AlphaFoldDB" id="A0A6G0YTY8"/>
<dbReference type="EMBL" id="VUJU01002492">
    <property type="protein sequence ID" value="KAF0761097.1"/>
    <property type="molecule type" value="Genomic_DNA"/>
</dbReference>
<keyword evidence="2" id="KW-1185">Reference proteome</keyword>
<evidence type="ECO:0000313" key="1">
    <source>
        <dbReference type="EMBL" id="KAF0761097.1"/>
    </source>
</evidence>